<organism evidence="1 2">
    <name type="scientific">Acidithrix ferrooxidans</name>
    <dbReference type="NCBI Taxonomy" id="1280514"/>
    <lineage>
        <taxon>Bacteria</taxon>
        <taxon>Bacillati</taxon>
        <taxon>Actinomycetota</taxon>
        <taxon>Acidimicrobiia</taxon>
        <taxon>Acidimicrobiales</taxon>
        <taxon>Acidimicrobiaceae</taxon>
        <taxon>Acidithrix</taxon>
    </lineage>
</organism>
<protein>
    <submittedName>
        <fullName evidence="1">Uncharacterized protein</fullName>
    </submittedName>
</protein>
<evidence type="ECO:0000313" key="2">
    <source>
        <dbReference type="Proteomes" id="UP000032360"/>
    </source>
</evidence>
<dbReference type="Proteomes" id="UP000032360">
    <property type="component" value="Unassembled WGS sequence"/>
</dbReference>
<sequence length="109" mass="12602">MIHGLRQDASVLLRPHSRAAMDLLLAKGCKGVAQEVFITQIRLGTRCQMIIFEDCESTNDWRWRAYLLFGDDRARVVKAGEVDFWLRKWHLEPFVRSGEVTLQAMKLAL</sequence>
<keyword evidence="2" id="KW-1185">Reference proteome</keyword>
<gene>
    <name evidence="1" type="ORF">AXFE_23940</name>
</gene>
<dbReference type="AlphaFoldDB" id="A0A0D8HFR8"/>
<proteinExistence type="predicted"/>
<dbReference type="EMBL" id="JXYS01000075">
    <property type="protein sequence ID" value="KJF16729.1"/>
    <property type="molecule type" value="Genomic_DNA"/>
</dbReference>
<comment type="caution">
    <text evidence="1">The sequence shown here is derived from an EMBL/GenBank/DDBJ whole genome shotgun (WGS) entry which is preliminary data.</text>
</comment>
<accession>A0A0D8HFR8</accession>
<reference evidence="1 2" key="1">
    <citation type="submission" date="2015-01" db="EMBL/GenBank/DDBJ databases">
        <title>Draft genome of the acidophilic iron oxidizer Acidithrix ferrooxidans strain Py-F3.</title>
        <authorList>
            <person name="Poehlein A."/>
            <person name="Eisen S."/>
            <person name="Schloemann M."/>
            <person name="Johnson B.D."/>
            <person name="Daniel R."/>
            <person name="Muehling M."/>
        </authorList>
    </citation>
    <scope>NUCLEOTIDE SEQUENCE [LARGE SCALE GENOMIC DNA]</scope>
    <source>
        <strain evidence="1 2">Py-F3</strain>
    </source>
</reference>
<evidence type="ECO:0000313" key="1">
    <source>
        <dbReference type="EMBL" id="KJF16729.1"/>
    </source>
</evidence>
<name>A0A0D8HFR8_9ACTN</name>